<feature type="compositionally biased region" description="Polar residues" evidence="1">
    <location>
        <begin position="29"/>
        <end position="40"/>
    </location>
</feature>
<evidence type="ECO:0000313" key="2">
    <source>
        <dbReference type="EMBL" id="GAA1673041.1"/>
    </source>
</evidence>
<organism evidence="2 3">
    <name type="scientific">Nonomuraea maheshkhaliensis</name>
    <dbReference type="NCBI Taxonomy" id="419590"/>
    <lineage>
        <taxon>Bacteria</taxon>
        <taxon>Bacillati</taxon>
        <taxon>Actinomycetota</taxon>
        <taxon>Actinomycetes</taxon>
        <taxon>Streptosporangiales</taxon>
        <taxon>Streptosporangiaceae</taxon>
        <taxon>Nonomuraea</taxon>
    </lineage>
</organism>
<evidence type="ECO:0000313" key="3">
    <source>
        <dbReference type="Proteomes" id="UP001500064"/>
    </source>
</evidence>
<feature type="region of interest" description="Disordered" evidence="1">
    <location>
        <begin position="1"/>
        <end position="54"/>
    </location>
</feature>
<dbReference type="Proteomes" id="UP001500064">
    <property type="component" value="Unassembled WGS sequence"/>
</dbReference>
<proteinExistence type="predicted"/>
<protein>
    <submittedName>
        <fullName evidence="2">Uncharacterized protein</fullName>
    </submittedName>
</protein>
<keyword evidence="3" id="KW-1185">Reference proteome</keyword>
<reference evidence="3" key="1">
    <citation type="journal article" date="2019" name="Int. J. Syst. Evol. Microbiol.">
        <title>The Global Catalogue of Microorganisms (GCM) 10K type strain sequencing project: providing services to taxonomists for standard genome sequencing and annotation.</title>
        <authorList>
            <consortium name="The Broad Institute Genomics Platform"/>
            <consortium name="The Broad Institute Genome Sequencing Center for Infectious Disease"/>
            <person name="Wu L."/>
            <person name="Ma J."/>
        </authorList>
    </citation>
    <scope>NUCLEOTIDE SEQUENCE [LARGE SCALE GENOMIC DNA]</scope>
    <source>
        <strain evidence="3">JCM 13929</strain>
    </source>
</reference>
<evidence type="ECO:0000256" key="1">
    <source>
        <dbReference type="SAM" id="MobiDB-lite"/>
    </source>
</evidence>
<accession>A0ABP4SJ80</accession>
<dbReference type="EMBL" id="BAAAMU010000094">
    <property type="protein sequence ID" value="GAA1673041.1"/>
    <property type="molecule type" value="Genomic_DNA"/>
</dbReference>
<name>A0ABP4SJ80_9ACTN</name>
<comment type="caution">
    <text evidence="2">The sequence shown here is derived from an EMBL/GenBank/DDBJ whole genome shotgun (WGS) entry which is preliminary data.</text>
</comment>
<gene>
    <name evidence="2" type="ORF">GCM10009733_082730</name>
</gene>
<sequence>MPTTPTHRSLVRAKYGDAAPRQPCPNPNRGDNLSGVSPYQDSDAATPAHIPQAV</sequence>